<sequence length="85" mass="10465">MGWPLRKTKKWQKNQIILDSQQEIQQKKFRRSVVQNVKWVRRDPARETPYKQMQLKDKIDQVYELEKAKPFKEYIDFGSILQKKK</sequence>
<proteinExistence type="predicted"/>
<protein>
    <submittedName>
        <fullName evidence="1">Uncharacterized protein</fullName>
    </submittedName>
</protein>
<evidence type="ECO:0000313" key="2">
    <source>
        <dbReference type="Proteomes" id="UP000324800"/>
    </source>
</evidence>
<dbReference type="AlphaFoldDB" id="A0A5J4VY97"/>
<dbReference type="Proteomes" id="UP000324800">
    <property type="component" value="Unassembled WGS sequence"/>
</dbReference>
<comment type="caution">
    <text evidence="1">The sequence shown here is derived from an EMBL/GenBank/DDBJ whole genome shotgun (WGS) entry which is preliminary data.</text>
</comment>
<reference evidence="1 2" key="1">
    <citation type="submission" date="2019-03" db="EMBL/GenBank/DDBJ databases">
        <title>Single cell metagenomics reveals metabolic interactions within the superorganism composed of flagellate Streblomastix strix and complex community of Bacteroidetes bacteria on its surface.</title>
        <authorList>
            <person name="Treitli S.C."/>
            <person name="Kolisko M."/>
            <person name="Husnik F."/>
            <person name="Keeling P."/>
            <person name="Hampl V."/>
        </authorList>
    </citation>
    <scope>NUCLEOTIDE SEQUENCE [LARGE SCALE GENOMIC DNA]</scope>
    <source>
        <strain evidence="1">ST1C</strain>
    </source>
</reference>
<dbReference type="EMBL" id="SNRW01004421">
    <property type="protein sequence ID" value="KAA6387323.1"/>
    <property type="molecule type" value="Genomic_DNA"/>
</dbReference>
<name>A0A5J4VY97_9EUKA</name>
<organism evidence="1 2">
    <name type="scientific">Streblomastix strix</name>
    <dbReference type="NCBI Taxonomy" id="222440"/>
    <lineage>
        <taxon>Eukaryota</taxon>
        <taxon>Metamonada</taxon>
        <taxon>Preaxostyla</taxon>
        <taxon>Oxymonadida</taxon>
        <taxon>Streblomastigidae</taxon>
        <taxon>Streblomastix</taxon>
    </lineage>
</organism>
<evidence type="ECO:0000313" key="1">
    <source>
        <dbReference type="EMBL" id="KAA6387323.1"/>
    </source>
</evidence>
<accession>A0A5J4VY97</accession>
<gene>
    <name evidence="1" type="ORF">EZS28_017150</name>
</gene>